<keyword evidence="10" id="KW-1185">Reference proteome</keyword>
<dbReference type="PROSITE" id="PS50090">
    <property type="entry name" value="MYB_LIKE"/>
    <property type="match status" value="1"/>
</dbReference>
<feature type="domain" description="SANT" evidence="8">
    <location>
        <begin position="247"/>
        <end position="298"/>
    </location>
</feature>
<dbReference type="AlphaFoldDB" id="A0A8J5F3H2"/>
<feature type="compositionally biased region" description="Low complexity" evidence="5">
    <location>
        <begin position="1"/>
        <end position="11"/>
    </location>
</feature>
<dbReference type="InterPro" id="IPR036388">
    <property type="entry name" value="WH-like_DNA-bd_sf"/>
</dbReference>
<dbReference type="Pfam" id="PF04433">
    <property type="entry name" value="SWIRM"/>
    <property type="match status" value="1"/>
</dbReference>
<dbReference type="SUPFAM" id="SSF46689">
    <property type="entry name" value="Homeodomain-like"/>
    <property type="match status" value="2"/>
</dbReference>
<organism evidence="9 10">
    <name type="scientific">Zingiber officinale</name>
    <name type="common">Ginger</name>
    <name type="synonym">Amomum zingiber</name>
    <dbReference type="NCBI Taxonomy" id="94328"/>
    <lineage>
        <taxon>Eukaryota</taxon>
        <taxon>Viridiplantae</taxon>
        <taxon>Streptophyta</taxon>
        <taxon>Embryophyta</taxon>
        <taxon>Tracheophyta</taxon>
        <taxon>Spermatophyta</taxon>
        <taxon>Magnoliopsida</taxon>
        <taxon>Liliopsida</taxon>
        <taxon>Zingiberales</taxon>
        <taxon>Zingiberaceae</taxon>
        <taxon>Zingiber</taxon>
    </lineage>
</organism>
<feature type="compositionally biased region" description="Basic and acidic residues" evidence="5">
    <location>
        <begin position="310"/>
        <end position="323"/>
    </location>
</feature>
<dbReference type="Proteomes" id="UP000734854">
    <property type="component" value="Unassembled WGS sequence"/>
</dbReference>
<evidence type="ECO:0008006" key="11">
    <source>
        <dbReference type="Google" id="ProtNLM"/>
    </source>
</evidence>
<dbReference type="Gene3D" id="1.10.10.60">
    <property type="entry name" value="Homeodomain-like"/>
    <property type="match status" value="1"/>
</dbReference>
<sequence length="506" mass="56042">METTQPAASAPAPAPVPASSQTFTPSSAKSADPPQLLQTPSVSSTKSEGMVAEPRDPPSSASLHPPEPSSSAGPSHASSSYVITIPSCSGWFSWDQIHNTERRILPEFFDGKSASKNSEVYKYYRDFIIKRFRANPTRKITLTDVRRELVGDIGSIRRVFDFLEEWGLINYTPLAKPSAEDKKGNDEGLEKKETPRRICTNCKSPCSMACFTTDKADIILCARCFVRGDYRPGLSSTDFRRLNITEETKTDWTDKETLHLLEAILHYGEEWKKVAEHVGTRSEIDCIARFIKLPFGEQFLGPEGSINGNSHKEKDEITTKSIEDNAPEQGSPKRMRLTPLADASNPIMAQVSFLSAVVGSNVAQAAAQAAVSALPKVEIASGFTVNDDKLHSAADGAKEEDSPAVDQQAYSEILSVAAAEAQAKLETEQKDVERYISDIVQVQMKEIQDKIIHFEELEYLLEKERLQLRHMKDLLFEDQLTYLQHNTRPISKGAEGQNAKSNNHVP</sequence>
<evidence type="ECO:0000256" key="1">
    <source>
        <dbReference type="ARBA" id="ARBA00023015"/>
    </source>
</evidence>
<dbReference type="PANTHER" id="PTHR12802:SF44">
    <property type="entry name" value="SWI_SNF COMPLEX SUBUNIT SWI3B"/>
    <property type="match status" value="1"/>
</dbReference>
<gene>
    <name evidence="9" type="ORF">ZIOFF_057544</name>
</gene>
<evidence type="ECO:0000256" key="3">
    <source>
        <dbReference type="ARBA" id="ARBA00023163"/>
    </source>
</evidence>
<evidence type="ECO:0000256" key="2">
    <source>
        <dbReference type="ARBA" id="ARBA00023125"/>
    </source>
</evidence>
<dbReference type="InterPro" id="IPR032451">
    <property type="entry name" value="SMARCC_C"/>
</dbReference>
<comment type="caution">
    <text evidence="9">The sequence shown here is derived from an EMBL/GenBank/DDBJ whole genome shotgun (WGS) entry which is preliminary data.</text>
</comment>
<name>A0A8J5F3H2_ZINOF</name>
<evidence type="ECO:0000313" key="10">
    <source>
        <dbReference type="Proteomes" id="UP000734854"/>
    </source>
</evidence>
<feature type="domain" description="Myb-like" evidence="6">
    <location>
        <begin position="244"/>
        <end position="294"/>
    </location>
</feature>
<keyword evidence="1" id="KW-0805">Transcription regulation</keyword>
<dbReference type="GO" id="GO:0005634">
    <property type="term" value="C:nucleus"/>
    <property type="evidence" value="ECO:0007669"/>
    <property type="project" value="UniProtKB-ARBA"/>
</dbReference>
<evidence type="ECO:0000256" key="5">
    <source>
        <dbReference type="SAM" id="MobiDB-lite"/>
    </source>
</evidence>
<dbReference type="PANTHER" id="PTHR12802">
    <property type="entry name" value="SWI/SNF COMPLEX-RELATED"/>
    <property type="match status" value="1"/>
</dbReference>
<reference evidence="9 10" key="1">
    <citation type="submission" date="2020-08" db="EMBL/GenBank/DDBJ databases">
        <title>Plant Genome Project.</title>
        <authorList>
            <person name="Zhang R.-G."/>
        </authorList>
    </citation>
    <scope>NUCLEOTIDE SEQUENCE [LARGE SCALE GENOMIC DNA]</scope>
    <source>
        <tissue evidence="9">Rhizome</tissue>
    </source>
</reference>
<dbReference type="EMBL" id="JACMSC010000016">
    <property type="protein sequence ID" value="KAG6480953.1"/>
    <property type="molecule type" value="Genomic_DNA"/>
</dbReference>
<evidence type="ECO:0000259" key="6">
    <source>
        <dbReference type="PROSITE" id="PS50090"/>
    </source>
</evidence>
<dbReference type="FunFam" id="1.10.10.10:FF:000020">
    <property type="entry name" value="SWI/SNF complex subunit SMARCC2 isoform c"/>
    <property type="match status" value="1"/>
</dbReference>
<dbReference type="CDD" id="cd00167">
    <property type="entry name" value="SANT"/>
    <property type="match status" value="1"/>
</dbReference>
<evidence type="ECO:0000313" key="9">
    <source>
        <dbReference type="EMBL" id="KAG6480953.1"/>
    </source>
</evidence>
<dbReference type="InterPro" id="IPR017884">
    <property type="entry name" value="SANT_dom"/>
</dbReference>
<evidence type="ECO:0000256" key="4">
    <source>
        <dbReference type="ARBA" id="ARBA00023242"/>
    </source>
</evidence>
<dbReference type="InterPro" id="IPR001005">
    <property type="entry name" value="SANT/Myb"/>
</dbReference>
<keyword evidence="3" id="KW-0804">Transcription</keyword>
<proteinExistence type="predicted"/>
<feature type="region of interest" description="Disordered" evidence="5">
    <location>
        <begin position="1"/>
        <end position="76"/>
    </location>
</feature>
<evidence type="ECO:0000259" key="8">
    <source>
        <dbReference type="PROSITE" id="PS51293"/>
    </source>
</evidence>
<dbReference type="SMART" id="SM00717">
    <property type="entry name" value="SANT"/>
    <property type="match status" value="1"/>
</dbReference>
<evidence type="ECO:0000259" key="7">
    <source>
        <dbReference type="PROSITE" id="PS50934"/>
    </source>
</evidence>
<dbReference type="InterPro" id="IPR007526">
    <property type="entry name" value="SWIRM"/>
</dbReference>
<dbReference type="GO" id="GO:0003677">
    <property type="term" value="F:DNA binding"/>
    <property type="evidence" value="ECO:0007669"/>
    <property type="project" value="UniProtKB-KW"/>
</dbReference>
<feature type="region of interest" description="Disordered" evidence="5">
    <location>
        <begin position="302"/>
        <end position="334"/>
    </location>
</feature>
<accession>A0A8J5F3H2</accession>
<dbReference type="PROSITE" id="PS51293">
    <property type="entry name" value="SANT"/>
    <property type="match status" value="1"/>
</dbReference>
<dbReference type="FunFam" id="1.10.10.60:FF:000014">
    <property type="entry name" value="SWI/SNF complex subunit SMARCC2 isoform C"/>
    <property type="match status" value="1"/>
</dbReference>
<feature type="domain" description="SWIRM" evidence="7">
    <location>
        <begin position="83"/>
        <end position="180"/>
    </location>
</feature>
<dbReference type="PROSITE" id="PS50934">
    <property type="entry name" value="SWIRM"/>
    <property type="match status" value="1"/>
</dbReference>
<keyword evidence="2" id="KW-0238">DNA-binding</keyword>
<dbReference type="Gene3D" id="1.10.10.10">
    <property type="entry name" value="Winged helix-like DNA-binding domain superfamily/Winged helix DNA-binding domain"/>
    <property type="match status" value="1"/>
</dbReference>
<feature type="compositionally biased region" description="Polar residues" evidence="5">
    <location>
        <begin position="36"/>
        <end position="47"/>
    </location>
</feature>
<protein>
    <recommendedName>
        <fullName evidence="11">SWI/SNF complex subunit SWI3B</fullName>
    </recommendedName>
</protein>
<dbReference type="InterPro" id="IPR009057">
    <property type="entry name" value="Homeodomain-like_sf"/>
</dbReference>
<dbReference type="Pfam" id="PF16495">
    <property type="entry name" value="SWIRM-assoc_1"/>
    <property type="match status" value="1"/>
</dbReference>
<keyword evidence="4" id="KW-0539">Nucleus</keyword>
<dbReference type="Pfam" id="PF00249">
    <property type="entry name" value="Myb_DNA-binding"/>
    <property type="match status" value="1"/>
</dbReference>